<gene>
    <name evidence="3" type="ORF">M409DRAFT_51334</name>
</gene>
<dbReference type="OrthoDB" id="5357513at2759"/>
<dbReference type="EMBL" id="ML993584">
    <property type="protein sequence ID" value="KAF2171117.1"/>
    <property type="molecule type" value="Genomic_DNA"/>
</dbReference>
<name>A0A6A6CVA9_ZASCE</name>
<dbReference type="Pfam" id="PF00248">
    <property type="entry name" value="Aldo_ket_red"/>
    <property type="match status" value="1"/>
</dbReference>
<dbReference type="Gene3D" id="3.20.20.100">
    <property type="entry name" value="NADP-dependent oxidoreductase domain"/>
    <property type="match status" value="1"/>
</dbReference>
<evidence type="ECO:0000313" key="4">
    <source>
        <dbReference type="Proteomes" id="UP000799537"/>
    </source>
</evidence>
<dbReference type="Proteomes" id="UP000799537">
    <property type="component" value="Unassembled WGS sequence"/>
</dbReference>
<reference evidence="3" key="1">
    <citation type="journal article" date="2020" name="Stud. Mycol.">
        <title>101 Dothideomycetes genomes: a test case for predicting lifestyles and emergence of pathogens.</title>
        <authorList>
            <person name="Haridas S."/>
            <person name="Albert R."/>
            <person name="Binder M."/>
            <person name="Bloem J."/>
            <person name="Labutti K."/>
            <person name="Salamov A."/>
            <person name="Andreopoulos B."/>
            <person name="Baker S."/>
            <person name="Barry K."/>
            <person name="Bills G."/>
            <person name="Bluhm B."/>
            <person name="Cannon C."/>
            <person name="Castanera R."/>
            <person name="Culley D."/>
            <person name="Daum C."/>
            <person name="Ezra D."/>
            <person name="Gonzalez J."/>
            <person name="Henrissat B."/>
            <person name="Kuo A."/>
            <person name="Liang C."/>
            <person name="Lipzen A."/>
            <person name="Lutzoni F."/>
            <person name="Magnuson J."/>
            <person name="Mondo S."/>
            <person name="Nolan M."/>
            <person name="Ohm R."/>
            <person name="Pangilinan J."/>
            <person name="Park H.-J."/>
            <person name="Ramirez L."/>
            <person name="Alfaro M."/>
            <person name="Sun H."/>
            <person name="Tritt A."/>
            <person name="Yoshinaga Y."/>
            <person name="Zwiers L.-H."/>
            <person name="Turgeon B."/>
            <person name="Goodwin S."/>
            <person name="Spatafora J."/>
            <person name="Crous P."/>
            <person name="Grigoriev I."/>
        </authorList>
    </citation>
    <scope>NUCLEOTIDE SEQUENCE</scope>
    <source>
        <strain evidence="3">ATCC 36951</strain>
    </source>
</reference>
<keyword evidence="4" id="KW-1185">Reference proteome</keyword>
<organism evidence="3 4">
    <name type="scientific">Zasmidium cellare ATCC 36951</name>
    <dbReference type="NCBI Taxonomy" id="1080233"/>
    <lineage>
        <taxon>Eukaryota</taxon>
        <taxon>Fungi</taxon>
        <taxon>Dikarya</taxon>
        <taxon>Ascomycota</taxon>
        <taxon>Pezizomycotina</taxon>
        <taxon>Dothideomycetes</taxon>
        <taxon>Dothideomycetidae</taxon>
        <taxon>Mycosphaerellales</taxon>
        <taxon>Mycosphaerellaceae</taxon>
        <taxon>Zasmidium</taxon>
    </lineage>
</organism>
<dbReference type="InterPro" id="IPR020471">
    <property type="entry name" value="AKR"/>
</dbReference>
<accession>A0A6A6CVA9</accession>
<evidence type="ECO:0000313" key="3">
    <source>
        <dbReference type="EMBL" id="KAF2171117.1"/>
    </source>
</evidence>
<dbReference type="InterPro" id="IPR036812">
    <property type="entry name" value="NAD(P)_OxRdtase_dom_sf"/>
</dbReference>
<dbReference type="SUPFAM" id="SSF51430">
    <property type="entry name" value="NAD(P)-linked oxidoreductase"/>
    <property type="match status" value="1"/>
</dbReference>
<proteinExistence type="predicted"/>
<dbReference type="PANTHER" id="PTHR11732">
    <property type="entry name" value="ALDO/KETO REDUCTASE"/>
    <property type="match status" value="1"/>
</dbReference>
<protein>
    <recommendedName>
        <fullName evidence="2">NADP-dependent oxidoreductase domain-containing protein</fullName>
    </recommendedName>
</protein>
<evidence type="ECO:0000259" key="2">
    <source>
        <dbReference type="Pfam" id="PF00248"/>
    </source>
</evidence>
<keyword evidence="1" id="KW-0560">Oxidoreductase</keyword>
<dbReference type="GO" id="GO:0016491">
    <property type="term" value="F:oxidoreductase activity"/>
    <property type="evidence" value="ECO:0007669"/>
    <property type="project" value="UniProtKB-KW"/>
</dbReference>
<dbReference type="AlphaFoldDB" id="A0A6A6CVA9"/>
<evidence type="ECO:0000256" key="1">
    <source>
        <dbReference type="ARBA" id="ARBA00023002"/>
    </source>
</evidence>
<sequence length="314" mass="34298">MERPIGTQAVPSIIYGTAFKDEDTATLVEMALKTGFRAIDTSGNRPQYREALVGQGIAAAIKSGVVKRSDLYIQTKFSPYKPGKDPSLYPYDTSASIPEQVQQSVSSSLANLGVDYVDCLVLHSLYPNIADTITAWNAMEALVPSKASSLGLSNVDAKSLSEIWDAVTIKPNSVQNRFTGDTSPQPEANMPPGLPYPAVPYDRDVRSICESLDITYVPWGLLWGNRVIMDRDPKQMLEKTAREIDISKQVVWYACLRDLAGCKSSILCGTTKEETMQNTLAGLAKLEDCLKGSDSNRRIWAACVAYIGSIVNES</sequence>
<dbReference type="GeneID" id="54565047"/>
<feature type="domain" description="NADP-dependent oxidoreductase" evidence="2">
    <location>
        <begin position="17"/>
        <end position="179"/>
    </location>
</feature>
<dbReference type="RefSeq" id="XP_033672006.1">
    <property type="nucleotide sequence ID" value="XM_033811775.1"/>
</dbReference>
<dbReference type="InterPro" id="IPR023210">
    <property type="entry name" value="NADP_OxRdtase_dom"/>
</dbReference>